<evidence type="ECO:0000313" key="12">
    <source>
        <dbReference type="Proteomes" id="UP000635983"/>
    </source>
</evidence>
<keyword evidence="12" id="KW-1185">Reference proteome</keyword>
<dbReference type="EC" id="4.1.3.17" evidence="10"/>
<dbReference type="NCBIfam" id="NF006875">
    <property type="entry name" value="PRK09372.1"/>
    <property type="match status" value="1"/>
</dbReference>
<keyword evidence="9" id="KW-0460">Magnesium</keyword>
<organism evidence="11 12">
    <name type="scientific">Pseudomonas matsuisoli</name>
    <dbReference type="NCBI Taxonomy" id="1515666"/>
    <lineage>
        <taxon>Bacteria</taxon>
        <taxon>Pseudomonadati</taxon>
        <taxon>Pseudomonadota</taxon>
        <taxon>Gammaproteobacteria</taxon>
        <taxon>Pseudomonadales</taxon>
        <taxon>Pseudomonadaceae</taxon>
        <taxon>Pseudomonas</taxon>
    </lineage>
</organism>
<dbReference type="CDD" id="cd16841">
    <property type="entry name" value="RraA_family"/>
    <property type="match status" value="1"/>
</dbReference>
<evidence type="ECO:0000256" key="9">
    <source>
        <dbReference type="PIRSR" id="PIRSR605493-1"/>
    </source>
</evidence>
<feature type="binding site" evidence="9">
    <location>
        <begin position="75"/>
        <end position="78"/>
    </location>
    <ligand>
        <name>substrate</name>
    </ligand>
</feature>
<dbReference type="GO" id="GO:0051252">
    <property type="term" value="P:regulation of RNA metabolic process"/>
    <property type="evidence" value="ECO:0007669"/>
    <property type="project" value="InterPro"/>
</dbReference>
<evidence type="ECO:0000256" key="10">
    <source>
        <dbReference type="RuleBase" id="RU004338"/>
    </source>
</evidence>
<dbReference type="EC" id="4.1.1.112" evidence="10"/>
<feature type="binding site" evidence="9">
    <location>
        <position position="97"/>
    </location>
    <ligand>
        <name>substrate</name>
    </ligand>
</feature>
<dbReference type="Proteomes" id="UP000635983">
    <property type="component" value="Unassembled WGS sequence"/>
</dbReference>
<evidence type="ECO:0000256" key="1">
    <source>
        <dbReference type="ARBA" id="ARBA00001342"/>
    </source>
</evidence>
<dbReference type="AlphaFoldDB" id="A0A917UUE7"/>
<gene>
    <name evidence="11" type="ORF">GCM10009304_10990</name>
</gene>
<comment type="function">
    <text evidence="7 10">Catalyzes the aldol cleavage of 4-hydroxy-4-methyl-2-oxoglutarate (HMG) into 2 molecules of pyruvate. Also contains a secondary oxaloacetate (OAA) decarboxylase activity due to the common pyruvate enolate transition state formed following C-C bond cleavage in the retro-aldol and decarboxylation reactions.</text>
</comment>
<protein>
    <recommendedName>
        <fullName evidence="10">4-hydroxy-4-methyl-2-oxoglutarate aldolase</fullName>
        <shortName evidence="10">HMG aldolase</shortName>
        <ecNumber evidence="10">4.1.1.112</ecNumber>
        <ecNumber evidence="10">4.1.3.17</ecNumber>
    </recommendedName>
    <alternativeName>
        <fullName evidence="10">Oxaloacetate decarboxylase</fullName>
    </alternativeName>
</protein>
<feature type="binding site" evidence="9">
    <location>
        <position position="98"/>
    </location>
    <ligand>
        <name>Mg(2+)</name>
        <dbReference type="ChEBI" id="CHEBI:18420"/>
    </ligand>
</feature>
<evidence type="ECO:0000313" key="11">
    <source>
        <dbReference type="EMBL" id="GGJ86750.1"/>
    </source>
</evidence>
<dbReference type="GO" id="GO:0047443">
    <property type="term" value="F:4-hydroxy-4-methyl-2-oxoglutarate aldolase activity"/>
    <property type="evidence" value="ECO:0007669"/>
    <property type="project" value="UniProtKB-EC"/>
</dbReference>
<dbReference type="PANTHER" id="PTHR33254:SF4">
    <property type="entry name" value="4-HYDROXY-4-METHYL-2-OXOGLUTARATE ALDOLASE 3-RELATED"/>
    <property type="match status" value="1"/>
</dbReference>
<evidence type="ECO:0000256" key="4">
    <source>
        <dbReference type="ARBA" id="ARBA00011233"/>
    </source>
</evidence>
<dbReference type="NCBIfam" id="TIGR01935">
    <property type="entry name" value="NOT-MenG"/>
    <property type="match status" value="1"/>
</dbReference>
<comment type="catalytic activity">
    <reaction evidence="1 10">
        <text>4-hydroxy-4-methyl-2-oxoglutarate = 2 pyruvate</text>
        <dbReference type="Rhea" id="RHEA:22748"/>
        <dbReference type="ChEBI" id="CHEBI:15361"/>
        <dbReference type="ChEBI" id="CHEBI:58276"/>
        <dbReference type="EC" id="4.1.3.17"/>
    </reaction>
</comment>
<comment type="cofactor">
    <cofactor evidence="9">
        <name>Mg(2+)</name>
        <dbReference type="ChEBI" id="CHEBI:18420"/>
    </cofactor>
</comment>
<dbReference type="InterPro" id="IPR005493">
    <property type="entry name" value="RraA/RraA-like"/>
</dbReference>
<dbReference type="EMBL" id="BMPO01000002">
    <property type="protein sequence ID" value="GGJ86750.1"/>
    <property type="molecule type" value="Genomic_DNA"/>
</dbReference>
<dbReference type="GO" id="GO:0008428">
    <property type="term" value="F:ribonuclease inhibitor activity"/>
    <property type="evidence" value="ECO:0007669"/>
    <property type="project" value="InterPro"/>
</dbReference>
<name>A0A917UUE7_9PSED</name>
<dbReference type="InterPro" id="IPR036704">
    <property type="entry name" value="RraA/RraA-like_sf"/>
</dbReference>
<proteinExistence type="inferred from homology"/>
<comment type="cofactor">
    <cofactor evidence="2 10">
        <name>a divalent metal cation</name>
        <dbReference type="ChEBI" id="CHEBI:60240"/>
    </cofactor>
</comment>
<evidence type="ECO:0000256" key="6">
    <source>
        <dbReference type="ARBA" id="ARBA00023239"/>
    </source>
</evidence>
<dbReference type="GO" id="GO:0008948">
    <property type="term" value="F:oxaloacetate decarboxylase activity"/>
    <property type="evidence" value="ECO:0007669"/>
    <property type="project" value="UniProtKB-EC"/>
</dbReference>
<evidence type="ECO:0000256" key="8">
    <source>
        <dbReference type="ARBA" id="ARBA00047973"/>
    </source>
</evidence>
<reference evidence="11" key="1">
    <citation type="journal article" date="2014" name="Int. J. Syst. Evol. Microbiol.">
        <title>Complete genome sequence of Corynebacterium casei LMG S-19264T (=DSM 44701T), isolated from a smear-ripened cheese.</title>
        <authorList>
            <consortium name="US DOE Joint Genome Institute (JGI-PGF)"/>
            <person name="Walter F."/>
            <person name="Albersmeier A."/>
            <person name="Kalinowski J."/>
            <person name="Ruckert C."/>
        </authorList>
    </citation>
    <scope>NUCLEOTIDE SEQUENCE</scope>
    <source>
        <strain evidence="11">JCM 30078</strain>
    </source>
</reference>
<comment type="subunit">
    <text evidence="4 10">Homotrimer.</text>
</comment>
<comment type="similarity">
    <text evidence="3 10">Belongs to the class II aldolase/RraA-like family.</text>
</comment>
<dbReference type="Gene3D" id="3.50.30.40">
    <property type="entry name" value="Ribonuclease E inhibitor RraA/RraA-like"/>
    <property type="match status" value="1"/>
</dbReference>
<evidence type="ECO:0000256" key="3">
    <source>
        <dbReference type="ARBA" id="ARBA00008621"/>
    </source>
</evidence>
<dbReference type="InterPro" id="IPR010203">
    <property type="entry name" value="RraA"/>
</dbReference>
<keyword evidence="5 9" id="KW-0479">Metal-binding</keyword>
<dbReference type="Pfam" id="PF03737">
    <property type="entry name" value="RraA-like"/>
    <property type="match status" value="1"/>
</dbReference>
<dbReference type="PANTHER" id="PTHR33254">
    <property type="entry name" value="4-HYDROXY-4-METHYL-2-OXOGLUTARATE ALDOLASE 3-RELATED"/>
    <property type="match status" value="1"/>
</dbReference>
<dbReference type="SUPFAM" id="SSF89562">
    <property type="entry name" value="RraA-like"/>
    <property type="match status" value="1"/>
</dbReference>
<evidence type="ECO:0000256" key="5">
    <source>
        <dbReference type="ARBA" id="ARBA00022723"/>
    </source>
</evidence>
<comment type="catalytic activity">
    <reaction evidence="8 10">
        <text>oxaloacetate + H(+) = pyruvate + CO2</text>
        <dbReference type="Rhea" id="RHEA:15641"/>
        <dbReference type="ChEBI" id="CHEBI:15361"/>
        <dbReference type="ChEBI" id="CHEBI:15378"/>
        <dbReference type="ChEBI" id="CHEBI:16452"/>
        <dbReference type="ChEBI" id="CHEBI:16526"/>
        <dbReference type="EC" id="4.1.1.112"/>
    </reaction>
</comment>
<reference evidence="11" key="2">
    <citation type="submission" date="2020-09" db="EMBL/GenBank/DDBJ databases">
        <authorList>
            <person name="Sun Q."/>
            <person name="Ohkuma M."/>
        </authorList>
    </citation>
    <scope>NUCLEOTIDE SEQUENCE</scope>
    <source>
        <strain evidence="11">JCM 30078</strain>
    </source>
</reference>
<evidence type="ECO:0000256" key="7">
    <source>
        <dbReference type="ARBA" id="ARBA00025046"/>
    </source>
</evidence>
<dbReference type="RefSeq" id="WP_188982137.1">
    <property type="nucleotide sequence ID" value="NZ_BMPO01000002.1"/>
</dbReference>
<comment type="caution">
    <text evidence="11">The sequence shown here is derived from an EMBL/GenBank/DDBJ whole genome shotgun (WGS) entry which is preliminary data.</text>
</comment>
<accession>A0A917UUE7</accession>
<sequence length="159" mass="16629">MTTKTTDLCDEFGDKAKVFAPLFKDLGGKADMAGRAVTVKCFEDNSRIKELSAEAGDGRILVVDGGGSDRCALLGDVIALDLVKNGWGGVLIYGYVRDAAVLRGLPIAIKALGASPRKSVKRSEGQVGIALTFAGQTVIDGDQLYGDDDGVVILNKPLA</sequence>
<dbReference type="GO" id="GO:0046872">
    <property type="term" value="F:metal ion binding"/>
    <property type="evidence" value="ECO:0007669"/>
    <property type="project" value="UniProtKB-KW"/>
</dbReference>
<evidence type="ECO:0000256" key="2">
    <source>
        <dbReference type="ARBA" id="ARBA00001968"/>
    </source>
</evidence>
<keyword evidence="6 10" id="KW-0456">Lyase</keyword>